<dbReference type="AlphaFoldDB" id="A0A178Y3N0"/>
<dbReference type="InterPro" id="IPR044031">
    <property type="entry name" value="TssC1_N"/>
</dbReference>
<evidence type="ECO:0000313" key="3">
    <source>
        <dbReference type="EMBL" id="OAP41954.1"/>
    </source>
</evidence>
<dbReference type="InterPro" id="IPR044032">
    <property type="entry name" value="TssC1_C"/>
</dbReference>
<name>A0A178Y3N0_SINSA</name>
<proteinExistence type="predicted"/>
<dbReference type="Pfam" id="PF05943">
    <property type="entry name" value="VipB"/>
    <property type="match status" value="1"/>
</dbReference>
<dbReference type="InterPro" id="IPR010269">
    <property type="entry name" value="T6SS_TssC-like"/>
</dbReference>
<feature type="domain" description="TssC1 N-terminal" evidence="1">
    <location>
        <begin position="14"/>
        <end position="324"/>
    </location>
</feature>
<dbReference type="Pfam" id="PF18945">
    <property type="entry name" value="VipB_2"/>
    <property type="match status" value="1"/>
</dbReference>
<dbReference type="PANTHER" id="PTHR35565:SF3">
    <property type="entry name" value="TYPE VI SECRETION SYSTEM SHEATH PROTEIN TSSC1"/>
    <property type="match status" value="1"/>
</dbReference>
<evidence type="ECO:0000259" key="1">
    <source>
        <dbReference type="Pfam" id="PF05943"/>
    </source>
</evidence>
<dbReference type="STRING" id="36856.ATB98_05920"/>
<accession>A0A178Y3N0</accession>
<dbReference type="PANTHER" id="PTHR35565">
    <property type="entry name" value="CYTOPLASMIC PROTEIN-RELATED"/>
    <property type="match status" value="1"/>
</dbReference>
<comment type="caution">
    <text evidence="3">The sequence shown here is derived from an EMBL/GenBank/DDBJ whole genome shotgun (WGS) entry which is preliminary data.</text>
</comment>
<organism evidence="3 4">
    <name type="scientific">Sinorhizobium saheli</name>
    <dbReference type="NCBI Taxonomy" id="36856"/>
    <lineage>
        <taxon>Bacteria</taxon>
        <taxon>Pseudomonadati</taxon>
        <taxon>Pseudomonadota</taxon>
        <taxon>Alphaproteobacteria</taxon>
        <taxon>Hyphomicrobiales</taxon>
        <taxon>Rhizobiaceae</taxon>
        <taxon>Sinorhizobium/Ensifer group</taxon>
        <taxon>Sinorhizobium</taxon>
    </lineage>
</organism>
<dbReference type="RefSeq" id="WP_066876682.1">
    <property type="nucleotide sequence ID" value="NZ_LNQB01000083.1"/>
</dbReference>
<gene>
    <name evidence="3" type="ORF">ATB98_05920</name>
</gene>
<feature type="domain" description="TssC1 C-terminal" evidence="2">
    <location>
        <begin position="334"/>
        <end position="443"/>
    </location>
</feature>
<dbReference type="Proteomes" id="UP000078507">
    <property type="component" value="Unassembled WGS sequence"/>
</dbReference>
<evidence type="ECO:0000259" key="2">
    <source>
        <dbReference type="Pfam" id="PF18945"/>
    </source>
</evidence>
<sequence>MTETSNIVWRRRVDQLITLIDDALTRQVNAILHNPDFKAMEARWRGLAMLVGEAGRASDVKVKLLSVDWQTLARSMERAADFDQSHLFELVYSREFGMPGGEPFGLLVGDYHFSPVDPAGDAIGTLGQIGMVAAAAFCPFVAGASPRAVGLEHFGELDRVHDFSWLEHDPERLRWNSLRRRDDSRFIGLVAPRILMRTPLRPMVRGRADGFPFREHVAADGSTLLWGNGAFAFAMIVIRNFIESGWFADIRGVSQDAVDGGMLAADQLPPYDFATESEGLSAQPPVEVRLTSGQEQQFCDLGLIPLSTTYLSAAAIFNSNQSLHAPQTLGNEHARQNARIAAMLQYVLCASRFSHYLKVIMRDEIGQLADAISIQRRLEDWLSGYTLGNDDADLSLRVRRPLRSAGVTVAEVPGKPGTYYCTVRLQPHFQLDDVSTSFHLIAETAQAGRSAPPPSASVQRMSA</sequence>
<reference evidence="3 4" key="1">
    <citation type="submission" date="2015-11" db="EMBL/GenBank/DDBJ databases">
        <title>Ensifer anhuiense sp. nov., an effective nitrogen fixation bacterium with Glycine soja.</title>
        <authorList>
            <person name="Yan H."/>
            <person name="Chen W."/>
        </authorList>
    </citation>
    <scope>NUCLEOTIDE SEQUENCE [LARGE SCALE GENOMIC DNA]</scope>
    <source>
        <strain evidence="3 4">LMG 7837</strain>
    </source>
</reference>
<evidence type="ECO:0000313" key="4">
    <source>
        <dbReference type="Proteomes" id="UP000078507"/>
    </source>
</evidence>
<dbReference type="NCBIfam" id="TIGR03355">
    <property type="entry name" value="VI_chp_2"/>
    <property type="match status" value="1"/>
</dbReference>
<dbReference type="OrthoDB" id="9764000at2"/>
<dbReference type="EMBL" id="LNQB01000083">
    <property type="protein sequence ID" value="OAP41954.1"/>
    <property type="molecule type" value="Genomic_DNA"/>
</dbReference>
<keyword evidence="4" id="KW-1185">Reference proteome</keyword>
<protein>
    <submittedName>
        <fullName evidence="3">Type VI secretion protein</fullName>
    </submittedName>
</protein>